<keyword evidence="1" id="KW-1133">Transmembrane helix</keyword>
<keyword evidence="1" id="KW-0472">Membrane</keyword>
<feature type="transmembrane region" description="Helical" evidence="1">
    <location>
        <begin position="158"/>
        <end position="177"/>
    </location>
</feature>
<keyword evidence="3" id="KW-1185">Reference proteome</keyword>
<evidence type="ECO:0000313" key="3">
    <source>
        <dbReference type="Proteomes" id="UP000639775"/>
    </source>
</evidence>
<evidence type="ECO:0000313" key="2">
    <source>
        <dbReference type="EMBL" id="NHQ74366.1"/>
    </source>
</evidence>
<gene>
    <name evidence="2" type="ORF">HAT86_07790</name>
</gene>
<comment type="caution">
    <text evidence="2">The sequence shown here is derived from an EMBL/GenBank/DDBJ whole genome shotgun (WGS) entry which is preliminary data.</text>
</comment>
<evidence type="ECO:0008006" key="4">
    <source>
        <dbReference type="Google" id="ProtNLM"/>
    </source>
</evidence>
<evidence type="ECO:0000256" key="1">
    <source>
        <dbReference type="SAM" id="Phobius"/>
    </source>
</evidence>
<dbReference type="EMBL" id="JAAORB010000011">
    <property type="protein sequence ID" value="NHQ74366.1"/>
    <property type="molecule type" value="Genomic_DNA"/>
</dbReference>
<sequence length="178" mass="18719">MTDKITIRPTEHGVVRIFAVDLPEDQIAGFNRQNGAWPLQDALGADVLNADHVELFPLSDLDELGLTGYLEQGHGIDPADLADMRGQLHALAGHVLIVTSRAFGGQAQTLTPRAPLRLIASFHEDATPVAFDPLPSKAARGTTGGKAAPSDAAMSGRIASLALLVLFALVAVVVWVAS</sequence>
<reference evidence="2" key="1">
    <citation type="submission" date="2020-03" db="EMBL/GenBank/DDBJ databases">
        <title>Roseovarius gahaiensis sp. nov., isolated from Gahai Saline Lake, China.</title>
        <authorList>
            <person name="Sun X."/>
        </authorList>
    </citation>
    <scope>NUCLEOTIDE SEQUENCE</scope>
    <source>
        <strain evidence="2">GH877</strain>
    </source>
</reference>
<protein>
    <recommendedName>
        <fullName evidence="4">Aspartate carbamoyltransferase catalytic subunit</fullName>
    </recommendedName>
</protein>
<keyword evidence="1" id="KW-0812">Transmembrane</keyword>
<organism evidence="2 3">
    <name type="scientific">Roseovarius gahaiensis</name>
    <dbReference type="NCBI Taxonomy" id="2716691"/>
    <lineage>
        <taxon>Bacteria</taxon>
        <taxon>Pseudomonadati</taxon>
        <taxon>Pseudomonadota</taxon>
        <taxon>Alphaproteobacteria</taxon>
        <taxon>Rhodobacterales</taxon>
        <taxon>Roseobacteraceae</taxon>
        <taxon>Roseovarius</taxon>
    </lineage>
</organism>
<dbReference type="Proteomes" id="UP000639775">
    <property type="component" value="Unassembled WGS sequence"/>
</dbReference>
<accession>A0A967BEC3</accession>
<name>A0A967BEC3_9RHOB</name>
<proteinExistence type="predicted"/>
<dbReference type="AlphaFoldDB" id="A0A967BEC3"/>
<dbReference type="RefSeq" id="WP_167195426.1">
    <property type="nucleotide sequence ID" value="NZ_JAAORB010000011.1"/>
</dbReference>